<feature type="signal peptide" evidence="1">
    <location>
        <begin position="1"/>
        <end position="25"/>
    </location>
</feature>
<reference evidence="3" key="1">
    <citation type="journal article" date="2013" name="Genome Announc.">
        <title>Genome Sequence of Halanaerobium saccharolyticum subsp. saccharolyticum Strain DSM 6643T, a Halophilic Hydrogen-Producing Bacterium.</title>
        <authorList>
            <person name="Kivisto A."/>
            <person name="Larjo A."/>
            <person name="Ciranna A."/>
            <person name="Santala V."/>
            <person name="Roos C."/>
            <person name="Karp M."/>
        </authorList>
    </citation>
    <scope>NUCLEOTIDE SEQUENCE [LARGE SCALE GENOMIC DNA]</scope>
    <source>
        <strain evidence="3">DSM 6643</strain>
    </source>
</reference>
<dbReference type="Proteomes" id="UP000012063">
    <property type="component" value="Unassembled WGS sequence"/>
</dbReference>
<dbReference type="EMBL" id="CAUI01000015">
    <property type="protein sequence ID" value="CCU79383.1"/>
    <property type="molecule type" value="Genomic_DNA"/>
</dbReference>
<protein>
    <recommendedName>
        <fullName evidence="4">Type IV pilus biogenesis protein PilP</fullName>
    </recommendedName>
</protein>
<evidence type="ECO:0000313" key="2">
    <source>
        <dbReference type="EMBL" id="CCU79383.1"/>
    </source>
</evidence>
<accession>M5EE88</accession>
<evidence type="ECO:0008006" key="4">
    <source>
        <dbReference type="Google" id="ProtNLM"/>
    </source>
</evidence>
<dbReference type="AlphaFoldDB" id="M5EE88"/>
<comment type="caution">
    <text evidence="2">The sequence shown here is derived from an EMBL/GenBank/DDBJ whole genome shotgun (WGS) entry which is preliminary data.</text>
</comment>
<dbReference type="STRING" id="1293054.HSACCH_01290"/>
<dbReference type="RefSeq" id="WP_005488726.1">
    <property type="nucleotide sequence ID" value="NZ_CAUI01000015.1"/>
</dbReference>
<evidence type="ECO:0000256" key="1">
    <source>
        <dbReference type="SAM" id="SignalP"/>
    </source>
</evidence>
<keyword evidence="3" id="KW-1185">Reference proteome</keyword>
<proteinExistence type="predicted"/>
<dbReference type="InParanoid" id="M5EE88"/>
<evidence type="ECO:0000313" key="3">
    <source>
        <dbReference type="Proteomes" id="UP000012063"/>
    </source>
</evidence>
<dbReference type="OrthoDB" id="2112530at2"/>
<name>M5EE88_9FIRM</name>
<keyword evidence="1" id="KW-0732">Signal</keyword>
<sequence length="148" mass="16578">MFKNNRYILLASILLLLIFSFNVIAQEDAEENEERIFRNPFVEYVDPAEAAANNAAQGSIANNETGQRTEPVITFEDIKMGIPFRLAGIITSGNDRIAVVNSGDGVEFIRGRYEKNNYIISAISQDSITVKNRGFTFQLRIGGEINER</sequence>
<gene>
    <name evidence="2" type="ORF">HSACCH_01290</name>
</gene>
<feature type="chain" id="PRO_5038849661" description="Type IV pilus biogenesis protein PilP" evidence="1">
    <location>
        <begin position="26"/>
        <end position="148"/>
    </location>
</feature>
<organism evidence="2 3">
    <name type="scientific">Halanaerobium saccharolyticum subsp. saccharolyticum DSM 6643</name>
    <dbReference type="NCBI Taxonomy" id="1293054"/>
    <lineage>
        <taxon>Bacteria</taxon>
        <taxon>Bacillati</taxon>
        <taxon>Bacillota</taxon>
        <taxon>Clostridia</taxon>
        <taxon>Halanaerobiales</taxon>
        <taxon>Halanaerobiaceae</taxon>
        <taxon>Halanaerobium</taxon>
    </lineage>
</organism>